<evidence type="ECO:0000313" key="2">
    <source>
        <dbReference type="EMBL" id="GAG07751.1"/>
    </source>
</evidence>
<proteinExistence type="predicted"/>
<feature type="compositionally biased region" description="Low complexity" evidence="1">
    <location>
        <begin position="38"/>
        <end position="48"/>
    </location>
</feature>
<organism evidence="2">
    <name type="scientific">marine sediment metagenome</name>
    <dbReference type="NCBI Taxonomy" id="412755"/>
    <lineage>
        <taxon>unclassified sequences</taxon>
        <taxon>metagenomes</taxon>
        <taxon>ecological metagenomes</taxon>
    </lineage>
</organism>
<feature type="non-terminal residue" evidence="2">
    <location>
        <position position="1"/>
    </location>
</feature>
<accession>X0W4V8</accession>
<reference evidence="2" key="1">
    <citation type="journal article" date="2014" name="Front. Microbiol.">
        <title>High frequency of phylogenetically diverse reductive dehalogenase-homologous genes in deep subseafloor sedimentary metagenomes.</title>
        <authorList>
            <person name="Kawai M."/>
            <person name="Futagami T."/>
            <person name="Toyoda A."/>
            <person name="Takaki Y."/>
            <person name="Nishi S."/>
            <person name="Hori S."/>
            <person name="Arai W."/>
            <person name="Tsubouchi T."/>
            <person name="Morono Y."/>
            <person name="Uchiyama I."/>
            <person name="Ito T."/>
            <person name="Fujiyama A."/>
            <person name="Inagaki F."/>
            <person name="Takami H."/>
        </authorList>
    </citation>
    <scope>NUCLEOTIDE SEQUENCE</scope>
    <source>
        <strain evidence="2">Expedition CK06-06</strain>
    </source>
</reference>
<dbReference type="AlphaFoldDB" id="X0W4V8"/>
<sequence>DSHGFTSDQFGLERLGGAGTGLSELAGQVDYVAYLMQGQSPGNGNGQSAKDPHDSPTGGGTGMHLSHSADVHKTNKQAHPHSGGVDPTDPTAILTQIQFQNIFSAESYNASGYANTFIVQPVLPFPVAMPGLKEFFPHHIMRPTLPFPAPTADPDGPLGVQGGMGDFTILDVGVHPTSWGNIALGYSVIAPTATHPQLGLQEWQLGPTVGLVYKNIPKTVVGFVAQMPFSMESEASSIDVQLTYVRHLPHQTYLRWGDTFWTFNTDTGAYNMP</sequence>
<feature type="region of interest" description="Disordered" evidence="1">
    <location>
        <begin position="38"/>
        <end position="67"/>
    </location>
</feature>
<evidence type="ECO:0000256" key="1">
    <source>
        <dbReference type="SAM" id="MobiDB-lite"/>
    </source>
</evidence>
<feature type="non-terminal residue" evidence="2">
    <location>
        <position position="273"/>
    </location>
</feature>
<dbReference type="EMBL" id="BARS01020477">
    <property type="protein sequence ID" value="GAG07751.1"/>
    <property type="molecule type" value="Genomic_DNA"/>
</dbReference>
<gene>
    <name evidence="2" type="ORF">S01H1_33016</name>
</gene>
<name>X0W4V8_9ZZZZ</name>
<protein>
    <submittedName>
        <fullName evidence="2">Uncharacterized protein</fullName>
    </submittedName>
</protein>
<comment type="caution">
    <text evidence="2">The sequence shown here is derived from an EMBL/GenBank/DDBJ whole genome shotgun (WGS) entry which is preliminary data.</text>
</comment>